<sequence length="130" mass="13687">MDEGLADANHYTVSGDGLEITVSPGPAGEVQLGYRGAAPARTFTADEVVDEQGIVGSSVSVTLQEAPDRGRTTLTVLVPRVRVRPGERVRIQTIGITTVHLASIAPAADHGQLERSTITELQGVATFVRI</sequence>
<evidence type="ECO:0000313" key="1">
    <source>
        <dbReference type="EMBL" id="RZT88729.1"/>
    </source>
</evidence>
<comment type="caution">
    <text evidence="1">The sequence shown here is derived from an EMBL/GenBank/DDBJ whole genome shotgun (WGS) entry which is preliminary data.</text>
</comment>
<proteinExistence type="predicted"/>
<name>A0A4Q7V7J5_PSEST</name>
<reference evidence="1 2" key="1">
    <citation type="submission" date="2019-02" db="EMBL/GenBank/DDBJ databases">
        <title>Sequencing the genomes of 1000 actinobacteria strains.</title>
        <authorList>
            <person name="Klenk H.-P."/>
        </authorList>
    </citation>
    <scope>NUCLEOTIDE SEQUENCE [LARGE SCALE GENOMIC DNA]</scope>
    <source>
        <strain evidence="1 2">DSM 45779</strain>
    </source>
</reference>
<dbReference type="EMBL" id="SHKL01000001">
    <property type="protein sequence ID" value="RZT88729.1"/>
    <property type="molecule type" value="Genomic_DNA"/>
</dbReference>
<accession>A0A4Q7V7J5</accession>
<protein>
    <submittedName>
        <fullName evidence="1">Uncharacterized protein</fullName>
    </submittedName>
</protein>
<organism evidence="1 2">
    <name type="scientific">Pseudonocardia sediminis</name>
    <dbReference type="NCBI Taxonomy" id="1397368"/>
    <lineage>
        <taxon>Bacteria</taxon>
        <taxon>Bacillati</taxon>
        <taxon>Actinomycetota</taxon>
        <taxon>Actinomycetes</taxon>
        <taxon>Pseudonocardiales</taxon>
        <taxon>Pseudonocardiaceae</taxon>
        <taxon>Pseudonocardia</taxon>
    </lineage>
</organism>
<dbReference type="RefSeq" id="WP_130292726.1">
    <property type="nucleotide sequence ID" value="NZ_SHKL01000001.1"/>
</dbReference>
<gene>
    <name evidence="1" type="ORF">EV383_5674</name>
</gene>
<evidence type="ECO:0000313" key="2">
    <source>
        <dbReference type="Proteomes" id="UP000291591"/>
    </source>
</evidence>
<dbReference type="OrthoDB" id="8450247at2"/>
<dbReference type="Proteomes" id="UP000291591">
    <property type="component" value="Unassembled WGS sequence"/>
</dbReference>
<dbReference type="AlphaFoldDB" id="A0A4Q7V7J5"/>
<keyword evidence="2" id="KW-1185">Reference proteome</keyword>